<evidence type="ECO:0008006" key="4">
    <source>
        <dbReference type="Google" id="ProtNLM"/>
    </source>
</evidence>
<dbReference type="KEGG" id="thf:MA03_07990"/>
<dbReference type="Proteomes" id="UP000067434">
    <property type="component" value="Chromosome"/>
</dbReference>
<gene>
    <name evidence="2" type="ORF">MA03_07990</name>
</gene>
<sequence>MSSVSIADAKLIAILRKELTLAQAILNDIARVLKTIEDDTQREEQKKLLENAQRMKNETKDLQTEYLSYLSKISRMLEHKEEWVRIGSRIMAIIDRLSGITNRLSFLIQRNWVVPANIKDGLINMSEELGRMLQTMDELLNKLQSNPAQALDSIKQISELENKIDSIYRSTIFSILDSNVSSSTSLLLLSVAEMLEDISDTVYDLTTNVYILLFYLL</sequence>
<evidence type="ECO:0000313" key="3">
    <source>
        <dbReference type="Proteomes" id="UP000067434"/>
    </source>
</evidence>
<comment type="similarity">
    <text evidence="1">Belongs to the UPF0111 family.</text>
</comment>
<evidence type="ECO:0000313" key="2">
    <source>
        <dbReference type="EMBL" id="AKG39183.1"/>
    </source>
</evidence>
<dbReference type="EMBL" id="CP009961">
    <property type="protein sequence ID" value="AKG39183.1"/>
    <property type="molecule type" value="Genomic_DNA"/>
</dbReference>
<reference evidence="2 3" key="1">
    <citation type="journal article" date="2015" name="Stand. Genomic Sci.">
        <title>Complete genome sequence of and proposal of Thermofilum uzonense sp. nov. a novel hyperthermophilic crenarchaeon and emended description of the genus Thermofilum.</title>
        <authorList>
            <person name="Toshchakov S.V."/>
            <person name="Korzhenkov A.A."/>
            <person name="Samarov N.I."/>
            <person name="Mazunin I.O."/>
            <person name="Mozhey O.I."/>
            <person name="Shmyr I.S."/>
            <person name="Derbikova K.S."/>
            <person name="Taranov E.A."/>
            <person name="Dominova I.N."/>
            <person name="Bonch-Osmolovskaya E.A."/>
            <person name="Patrushev M.V."/>
            <person name="Podosokorskaya O.A."/>
            <person name="Kublanov I.V."/>
        </authorList>
    </citation>
    <scope>NUCLEOTIDE SEQUENCE [LARGE SCALE GENOMIC DNA]</scope>
    <source>
        <strain evidence="2 3">1807-2</strain>
    </source>
</reference>
<dbReference type="OrthoDB" id="31223at2157"/>
<dbReference type="InterPro" id="IPR038078">
    <property type="entry name" value="PhoU-like_sf"/>
</dbReference>
<evidence type="ECO:0000256" key="1">
    <source>
        <dbReference type="ARBA" id="ARBA00008591"/>
    </source>
</evidence>
<dbReference type="RefSeq" id="WP_052884737.1">
    <property type="nucleotide sequence ID" value="NZ_CP009961.1"/>
</dbReference>
<name>A0A0F7FIE9_9CREN</name>
<dbReference type="STRING" id="1550241.MA03_07990"/>
<proteinExistence type="inferred from homology"/>
<dbReference type="Pfam" id="PF01865">
    <property type="entry name" value="PhoU_div"/>
    <property type="match status" value="1"/>
</dbReference>
<accession>A0A0F7FIE9</accession>
<dbReference type="Gene3D" id="1.20.58.220">
    <property type="entry name" value="Phosphate transport system protein phou homolog 2, domain 2"/>
    <property type="match status" value="1"/>
</dbReference>
<dbReference type="AlphaFoldDB" id="A0A0F7FIE9"/>
<organism evidence="2 3">
    <name type="scientific">Infirmifilum uzonense</name>
    <dbReference type="NCBI Taxonomy" id="1550241"/>
    <lineage>
        <taxon>Archaea</taxon>
        <taxon>Thermoproteota</taxon>
        <taxon>Thermoprotei</taxon>
        <taxon>Thermofilales</taxon>
        <taxon>Thermofilaceae</taxon>
        <taxon>Infirmifilum</taxon>
    </lineage>
</organism>
<dbReference type="GeneID" id="25402163"/>
<dbReference type="PATRIC" id="fig|1550241.5.peg.1655"/>
<protein>
    <recommendedName>
        <fullName evidence="4">DUF47 family protein</fullName>
    </recommendedName>
</protein>
<dbReference type="InterPro" id="IPR018445">
    <property type="entry name" value="Put_Phosphate_transp_reg"/>
</dbReference>
<dbReference type="HOGENOM" id="CLU_1269998_0_0_2"/>
<dbReference type="SUPFAM" id="SSF109755">
    <property type="entry name" value="PhoU-like"/>
    <property type="match status" value="1"/>
</dbReference>
<keyword evidence="3" id="KW-1185">Reference proteome</keyword>